<accession>A0A194WW80</accession>
<reference evidence="3 4" key="1">
    <citation type="submission" date="2015-10" db="EMBL/GenBank/DDBJ databases">
        <title>Full genome of DAOMC 229536 Phialocephala scopiformis, a fungal endophyte of spruce producing the potent anti-insectan compound rugulosin.</title>
        <authorList>
            <consortium name="DOE Joint Genome Institute"/>
            <person name="Walker A.K."/>
            <person name="Frasz S.L."/>
            <person name="Seifert K.A."/>
            <person name="Miller J.D."/>
            <person name="Mondo S.J."/>
            <person name="Labutti K."/>
            <person name="Lipzen A."/>
            <person name="Dockter R."/>
            <person name="Kennedy M."/>
            <person name="Grigoriev I.V."/>
            <person name="Spatafora J.W."/>
        </authorList>
    </citation>
    <scope>NUCLEOTIDE SEQUENCE [LARGE SCALE GENOMIC DNA]</scope>
    <source>
        <strain evidence="3 4">CBS 120377</strain>
    </source>
</reference>
<dbReference type="OrthoDB" id="4770059at2759"/>
<dbReference type="RefSeq" id="XP_018066576.1">
    <property type="nucleotide sequence ID" value="XM_018220407.1"/>
</dbReference>
<feature type="region of interest" description="Disordered" evidence="1">
    <location>
        <begin position="184"/>
        <end position="222"/>
    </location>
</feature>
<keyword evidence="2" id="KW-0812">Transmembrane</keyword>
<gene>
    <name evidence="3" type="ORF">LY89DRAFT_738838</name>
</gene>
<keyword evidence="4" id="KW-1185">Reference proteome</keyword>
<proteinExistence type="predicted"/>
<evidence type="ECO:0000313" key="4">
    <source>
        <dbReference type="Proteomes" id="UP000070700"/>
    </source>
</evidence>
<dbReference type="KEGG" id="psco:LY89DRAFT_738838"/>
<dbReference type="Proteomes" id="UP000070700">
    <property type="component" value="Unassembled WGS sequence"/>
</dbReference>
<keyword evidence="2" id="KW-1133">Transmembrane helix</keyword>
<sequence>MTTTPPDLNLGPLTTAFAAPPPCSSITVEAISNTSYLPWIYPRRFLSLASTCFPSGYPLGTAALTTTYGAYGFHDEHVFFSPGLCPSGWSNNTVPTTSSSSSGGELTAFCCEPGFSAATTNAVDGGSSSTFCASKVGVTTVTTVPYTGDGVQDGGTKTFTFSGDLIAAPAVWVRWHEGDFAASTTATTTGSRSGGGSSSTATPSKTSMAPASTSSTPAAATGGMTSKAKIGVGIGVPLAALILLSALLFFFLRRRERRRIRKGDISAPYRAEGGYIEKPLRGAPYRPAVDEAEEEDLGMRGGLRSVSGVGDSEIGGTEVGDEDGGRVLSERGPRMASVPAE</sequence>
<evidence type="ECO:0000256" key="2">
    <source>
        <dbReference type="SAM" id="Phobius"/>
    </source>
</evidence>
<feature type="transmembrane region" description="Helical" evidence="2">
    <location>
        <begin position="230"/>
        <end position="252"/>
    </location>
</feature>
<dbReference type="AlphaFoldDB" id="A0A194WW80"/>
<evidence type="ECO:0000256" key="1">
    <source>
        <dbReference type="SAM" id="MobiDB-lite"/>
    </source>
</evidence>
<organism evidence="3 4">
    <name type="scientific">Mollisia scopiformis</name>
    <name type="common">Conifer needle endophyte fungus</name>
    <name type="synonym">Phialocephala scopiformis</name>
    <dbReference type="NCBI Taxonomy" id="149040"/>
    <lineage>
        <taxon>Eukaryota</taxon>
        <taxon>Fungi</taxon>
        <taxon>Dikarya</taxon>
        <taxon>Ascomycota</taxon>
        <taxon>Pezizomycotina</taxon>
        <taxon>Leotiomycetes</taxon>
        <taxon>Helotiales</taxon>
        <taxon>Mollisiaceae</taxon>
        <taxon>Mollisia</taxon>
    </lineage>
</organism>
<protein>
    <submittedName>
        <fullName evidence="3">Uncharacterized protein</fullName>
    </submittedName>
</protein>
<name>A0A194WW80_MOLSC</name>
<feature type="compositionally biased region" description="Basic and acidic residues" evidence="1">
    <location>
        <begin position="323"/>
        <end position="333"/>
    </location>
</feature>
<keyword evidence="2" id="KW-0472">Membrane</keyword>
<feature type="compositionally biased region" description="Low complexity" evidence="1">
    <location>
        <begin position="198"/>
        <end position="222"/>
    </location>
</feature>
<dbReference type="InParanoid" id="A0A194WW80"/>
<evidence type="ECO:0000313" key="3">
    <source>
        <dbReference type="EMBL" id="KUJ12221.1"/>
    </source>
</evidence>
<feature type="region of interest" description="Disordered" evidence="1">
    <location>
        <begin position="294"/>
        <end position="341"/>
    </location>
</feature>
<dbReference type="EMBL" id="KQ947425">
    <property type="protein sequence ID" value="KUJ12221.1"/>
    <property type="molecule type" value="Genomic_DNA"/>
</dbReference>
<dbReference type="GeneID" id="28830133"/>